<sequence>MLRLSSLPSFLVLCTVFPGSTSVSLALRRPTADLREPTTEELPSIPSSVRLRRNKRAAERAKRSEFLG</sequence>
<gene>
    <name evidence="3" type="ORF">A7C99_0578</name>
</gene>
<evidence type="ECO:0000313" key="4">
    <source>
        <dbReference type="Proteomes" id="UP000243015"/>
    </source>
</evidence>
<organism evidence="3 4">
    <name type="scientific">Trichophyton rubrum</name>
    <name type="common">Athlete's foot fungus</name>
    <name type="synonym">Epidermophyton rubrum</name>
    <dbReference type="NCBI Taxonomy" id="5551"/>
    <lineage>
        <taxon>Eukaryota</taxon>
        <taxon>Fungi</taxon>
        <taxon>Dikarya</taxon>
        <taxon>Ascomycota</taxon>
        <taxon>Pezizomycotina</taxon>
        <taxon>Eurotiomycetes</taxon>
        <taxon>Eurotiomycetidae</taxon>
        <taxon>Onygenales</taxon>
        <taxon>Arthrodermataceae</taxon>
        <taxon>Trichophyton</taxon>
    </lineage>
</organism>
<dbReference type="Proteomes" id="UP000243015">
    <property type="component" value="Unassembled WGS sequence"/>
</dbReference>
<evidence type="ECO:0008006" key="5">
    <source>
        <dbReference type="Google" id="ProtNLM"/>
    </source>
</evidence>
<name>A0A178F6U3_TRIRU</name>
<feature type="signal peptide" evidence="2">
    <location>
        <begin position="1"/>
        <end position="22"/>
    </location>
</feature>
<feature type="compositionally biased region" description="Basic and acidic residues" evidence="1">
    <location>
        <begin position="56"/>
        <end position="68"/>
    </location>
</feature>
<feature type="region of interest" description="Disordered" evidence="1">
    <location>
        <begin position="35"/>
        <end position="68"/>
    </location>
</feature>
<evidence type="ECO:0000256" key="1">
    <source>
        <dbReference type="SAM" id="MobiDB-lite"/>
    </source>
</evidence>
<dbReference type="AlphaFoldDB" id="A0A178F6U3"/>
<dbReference type="EMBL" id="LHPM01000008">
    <property type="protein sequence ID" value="OAL68180.1"/>
    <property type="molecule type" value="Genomic_DNA"/>
</dbReference>
<proteinExistence type="predicted"/>
<reference evidence="3 4" key="1">
    <citation type="submission" date="2016-05" db="EMBL/GenBank/DDBJ databases">
        <title>Genome sequencing of Trichophyton rubrum CMCC(F)T1i isolated from hair.</title>
        <authorList>
            <person name="Zhan P."/>
            <person name="Tao Y."/>
            <person name="Liu W."/>
        </authorList>
    </citation>
    <scope>NUCLEOTIDE SEQUENCE [LARGE SCALE GENOMIC DNA]</scope>
    <source>
        <strain evidence="4">CMCC(F)T1i</strain>
    </source>
</reference>
<keyword evidence="2" id="KW-0732">Signal</keyword>
<evidence type="ECO:0000256" key="2">
    <source>
        <dbReference type="SAM" id="SignalP"/>
    </source>
</evidence>
<protein>
    <recommendedName>
        <fullName evidence="5">BZIP domain-containing protein</fullName>
    </recommendedName>
</protein>
<comment type="caution">
    <text evidence="3">The sequence shown here is derived from an EMBL/GenBank/DDBJ whole genome shotgun (WGS) entry which is preliminary data.</text>
</comment>
<evidence type="ECO:0000313" key="3">
    <source>
        <dbReference type="EMBL" id="OAL68180.1"/>
    </source>
</evidence>
<accession>A0A178F6U3</accession>
<feature type="chain" id="PRO_5008085985" description="BZIP domain-containing protein" evidence="2">
    <location>
        <begin position="23"/>
        <end position="68"/>
    </location>
</feature>